<proteinExistence type="predicted"/>
<evidence type="ECO:0000256" key="1">
    <source>
        <dbReference type="SAM" id="MobiDB-lite"/>
    </source>
</evidence>
<sequence>MALTVKNPEVERLAEEVARLTGETKTEAIRKALLERKARLARPERPRSEVIEEFLRDMHDLLPKGRRPTKEEEEEILGIGPEGV</sequence>
<reference evidence="2" key="1">
    <citation type="journal article" date="2020" name="mSystems">
        <title>Genome- and Community-Level Interaction Insights into Carbon Utilization and Element Cycling Functions of Hydrothermarchaeota in Hydrothermal Sediment.</title>
        <authorList>
            <person name="Zhou Z."/>
            <person name="Liu Y."/>
            <person name="Xu W."/>
            <person name="Pan J."/>
            <person name="Luo Z.H."/>
            <person name="Li M."/>
        </authorList>
    </citation>
    <scope>NUCLEOTIDE SEQUENCE [LARGE SCALE GENOMIC DNA]</scope>
    <source>
        <strain evidence="2">SpSt-524</strain>
    </source>
</reference>
<dbReference type="AlphaFoldDB" id="A0A7C3HFK6"/>
<dbReference type="InterPro" id="IPR011660">
    <property type="entry name" value="VapB-like"/>
</dbReference>
<organism evidence="2">
    <name type="scientific">Meiothermus ruber</name>
    <dbReference type="NCBI Taxonomy" id="277"/>
    <lineage>
        <taxon>Bacteria</taxon>
        <taxon>Thermotogati</taxon>
        <taxon>Deinococcota</taxon>
        <taxon>Deinococci</taxon>
        <taxon>Thermales</taxon>
        <taxon>Thermaceae</taxon>
        <taxon>Meiothermus</taxon>
    </lineage>
</organism>
<dbReference type="RefSeq" id="WP_409657824.1">
    <property type="nucleotide sequence ID" value="NZ_JBKBUW010000050.1"/>
</dbReference>
<gene>
    <name evidence="2" type="ORF">ENS82_11320</name>
</gene>
<evidence type="ECO:0000313" key="2">
    <source>
        <dbReference type="EMBL" id="HFG21278.1"/>
    </source>
</evidence>
<name>A0A7C3HFK6_MEIRU</name>
<feature type="region of interest" description="Disordered" evidence="1">
    <location>
        <begin position="62"/>
        <end position="84"/>
    </location>
</feature>
<dbReference type="EMBL" id="DSWI01000026">
    <property type="protein sequence ID" value="HFG21278.1"/>
    <property type="molecule type" value="Genomic_DNA"/>
</dbReference>
<accession>A0A7C3HFK6</accession>
<comment type="caution">
    <text evidence="2">The sequence shown here is derived from an EMBL/GenBank/DDBJ whole genome shotgun (WGS) entry which is preliminary data.</text>
</comment>
<dbReference type="Pfam" id="PF07704">
    <property type="entry name" value="PSK_trans_fac"/>
    <property type="match status" value="1"/>
</dbReference>
<protein>
    <submittedName>
        <fullName evidence="2">Protein transcription factor</fullName>
    </submittedName>
</protein>